<dbReference type="CDD" id="cd05274">
    <property type="entry name" value="KR_FAS_SDR_x"/>
    <property type="match status" value="1"/>
</dbReference>
<evidence type="ECO:0000256" key="4">
    <source>
        <dbReference type="ARBA" id="ARBA00022857"/>
    </source>
</evidence>
<keyword evidence="3" id="KW-0808">Transferase</keyword>
<keyword evidence="4" id="KW-0521">NADP</keyword>
<evidence type="ECO:0000256" key="1">
    <source>
        <dbReference type="ARBA" id="ARBA00022450"/>
    </source>
</evidence>
<dbReference type="SUPFAM" id="SSF55048">
    <property type="entry name" value="Probable ACP-binding domain of malonyl-CoA ACP transacylase"/>
    <property type="match status" value="1"/>
</dbReference>
<dbReference type="InterPro" id="IPR013968">
    <property type="entry name" value="PKS_KR"/>
</dbReference>
<evidence type="ECO:0000256" key="5">
    <source>
        <dbReference type="ARBA" id="ARBA00023268"/>
    </source>
</evidence>
<dbReference type="PANTHER" id="PTHR43775">
    <property type="entry name" value="FATTY ACID SYNTHASE"/>
    <property type="match status" value="1"/>
</dbReference>
<dbReference type="InterPro" id="IPR050091">
    <property type="entry name" value="PKS_NRPS_Biosynth_Enz"/>
</dbReference>
<dbReference type="PANTHER" id="PTHR43775:SF37">
    <property type="entry name" value="SI:DKEY-61P9.11"/>
    <property type="match status" value="1"/>
</dbReference>
<dbReference type="EMBL" id="JAPZPY010000002">
    <property type="protein sequence ID" value="MCZ8378522.1"/>
    <property type="molecule type" value="Genomic_DNA"/>
</dbReference>
<organism evidence="7 8">
    <name type="scientific">Mycobacterium hippophais</name>
    <dbReference type="NCBI Taxonomy" id="3016340"/>
    <lineage>
        <taxon>Bacteria</taxon>
        <taxon>Bacillati</taxon>
        <taxon>Actinomycetota</taxon>
        <taxon>Actinomycetes</taxon>
        <taxon>Mycobacteriales</taxon>
        <taxon>Mycobacteriaceae</taxon>
        <taxon>Mycobacterium</taxon>
    </lineage>
</organism>
<dbReference type="SMART" id="SM00822">
    <property type="entry name" value="PKS_KR"/>
    <property type="match status" value="1"/>
</dbReference>
<dbReference type="Gene3D" id="3.40.50.720">
    <property type="entry name" value="NAD(P)-binding Rossmann-like Domain"/>
    <property type="match status" value="1"/>
</dbReference>
<dbReference type="InterPro" id="IPR014043">
    <property type="entry name" value="Acyl_transferase_dom"/>
</dbReference>
<dbReference type="NCBIfam" id="NF037940">
    <property type="entry name" value="PKS_MbtD"/>
    <property type="match status" value="1"/>
</dbReference>
<proteinExistence type="predicted"/>
<dbReference type="SMART" id="SM00823">
    <property type="entry name" value="PKS_PP"/>
    <property type="match status" value="1"/>
</dbReference>
<dbReference type="Proteomes" id="UP001142153">
    <property type="component" value="Unassembled WGS sequence"/>
</dbReference>
<dbReference type="Pfam" id="PF00698">
    <property type="entry name" value="Acyl_transf_1"/>
    <property type="match status" value="1"/>
</dbReference>
<dbReference type="InterPro" id="IPR036291">
    <property type="entry name" value="NAD(P)-bd_dom_sf"/>
</dbReference>
<feature type="domain" description="Carrier" evidence="6">
    <location>
        <begin position="909"/>
        <end position="984"/>
    </location>
</feature>
<dbReference type="Gene3D" id="3.30.70.3290">
    <property type="match status" value="1"/>
</dbReference>
<dbReference type="Gene3D" id="3.40.366.10">
    <property type="entry name" value="Malonyl-Coenzyme A Acyl Carrier Protein, domain 2"/>
    <property type="match status" value="1"/>
</dbReference>
<keyword evidence="2" id="KW-0597">Phosphoprotein</keyword>
<dbReference type="InterPro" id="IPR057326">
    <property type="entry name" value="KR_dom"/>
</dbReference>
<dbReference type="PROSITE" id="PS00012">
    <property type="entry name" value="PHOSPHOPANTETHEINE"/>
    <property type="match status" value="1"/>
</dbReference>
<dbReference type="InterPro" id="IPR016035">
    <property type="entry name" value="Acyl_Trfase/lysoPLipase"/>
</dbReference>
<dbReference type="RefSeq" id="WP_269893308.1">
    <property type="nucleotide sequence ID" value="NZ_JAPZPY010000002.1"/>
</dbReference>
<dbReference type="InterPro" id="IPR009081">
    <property type="entry name" value="PP-bd_ACP"/>
</dbReference>
<dbReference type="SUPFAM" id="SSF47336">
    <property type="entry name" value="ACP-like"/>
    <property type="match status" value="1"/>
</dbReference>
<gene>
    <name evidence="7" type="primary">mbtD</name>
    <name evidence="7" type="ORF">O6P37_06585</name>
</gene>
<dbReference type="Pfam" id="PF08659">
    <property type="entry name" value="KR"/>
    <property type="match status" value="1"/>
</dbReference>
<evidence type="ECO:0000313" key="7">
    <source>
        <dbReference type="EMBL" id="MCZ8378522.1"/>
    </source>
</evidence>
<dbReference type="SMART" id="SM00827">
    <property type="entry name" value="PKS_AT"/>
    <property type="match status" value="1"/>
</dbReference>
<evidence type="ECO:0000259" key="6">
    <source>
        <dbReference type="PROSITE" id="PS50075"/>
    </source>
</evidence>
<accession>A0ABT4PPN3</accession>
<keyword evidence="5" id="KW-0511">Multifunctional enzyme</keyword>
<dbReference type="SUPFAM" id="SSF51735">
    <property type="entry name" value="NAD(P)-binding Rossmann-fold domains"/>
    <property type="match status" value="2"/>
</dbReference>
<evidence type="ECO:0000256" key="2">
    <source>
        <dbReference type="ARBA" id="ARBA00022553"/>
    </source>
</evidence>
<comment type="caution">
    <text evidence="7">The sequence shown here is derived from an EMBL/GenBank/DDBJ whole genome shotgun (WGS) entry which is preliminary data.</text>
</comment>
<reference evidence="7" key="1">
    <citation type="submission" date="2022-12" db="EMBL/GenBank/DDBJ databases">
        <authorList>
            <person name="Deng Y."/>
            <person name="Zhang Y.-Q."/>
        </authorList>
    </citation>
    <scope>NUCLEOTIDE SEQUENCE</scope>
    <source>
        <strain evidence="7">CPCC 205372</strain>
    </source>
</reference>
<dbReference type="Gene3D" id="1.10.1200.10">
    <property type="entry name" value="ACP-like"/>
    <property type="match status" value="1"/>
</dbReference>
<keyword evidence="8" id="KW-1185">Reference proteome</keyword>
<dbReference type="InterPro" id="IPR006162">
    <property type="entry name" value="Ppantetheine_attach_site"/>
</dbReference>
<dbReference type="InterPro" id="IPR016036">
    <property type="entry name" value="Malonyl_transacylase_ACP-bd"/>
</dbReference>
<sequence length="998" mass="103669">MSVSTWPDGRTPVLLSAHAPDLVGADAAAIARHLRTRPDTGVADVAGQLLRTRRLRRHRAVLRAADREELLDGLRALADGEDHPLVARSAEHTTPRLAFVCPGQGSQWPAMGSDAYTQVPAYRAEADKCAAAFTAAGLTSPLRYLTTAGDPDSFAEIEIQGAQFVHAVALAAVWRSCGVAADLTVGHSLGEIAAAYLAGVITLPDAVAVVGARAGVTDRMRGRYAVAAVGLTAVAAEQLIAETPGWLELSVINAGASVAVSGDRDAVAAAVATVSAGGGFARQITVNFPVHTSVLEPLRGEFTAALPQARFGDGPVQFIGGATGDVVAAGTEFGDYWYGNLRNMVRFDRAVEAAVRCGARAFVELSAHPALLFAIGDTLDTLDLASGPAVLVGSGHRDAALVDRLTANIAAAAVTDTRYRWADLVGDTRPLRDFPNAPMRATHMWVAPERPAAREGTTSAPVTIATELWRETARPTMTANAPRTVAVLTPEPRHPLAGLVRAAIEGHPAVTVAPADRAEMLVVVAPAAEQTDAAPAAAELTGQVAGGLLEYATAAGPQCRDVWLVTAGAERVTADDPAPLPAPAALAAMHRSVGFEHPDQTFRHLDLPAGGLDAEAAAAVAETLFTDVAEAALRGAVPVLYRRELPVVTTAPKAWALDSGLLDDVVITGGAGAVGLHFARYFAEHGAKRIVLLGRRGADADVLVSVAGDHGTQVIAPPCDITDRDRLAVTAAEFAGNGASLLVHAAGAAGFATRDHVDRTVLTQAFTAKVGGLAAVVELWPLRPDAPILLCSSVSGVWGGQGHAAYSAANRMLDVTAARLRASGRACLSVRWGLWAADGESVVDAAETARIERSGLLAMAPRAAIEASLRHHSGDPLVFSADESRLQMFFASQQAARHDQAADIDVGATDVRAAVRVELASVLSVADASALDLDASLFDLGVDSLLALDLRKRIKHATGRSVPLARLLGGITGTELIADLDRAGEPADRAEKVNASRD</sequence>
<dbReference type="PROSITE" id="PS50075">
    <property type="entry name" value="CARRIER"/>
    <property type="match status" value="1"/>
</dbReference>
<evidence type="ECO:0000313" key="8">
    <source>
        <dbReference type="Proteomes" id="UP001142153"/>
    </source>
</evidence>
<protein>
    <submittedName>
        <fullName evidence="7">Mycobactin polyketide synthase MbtD</fullName>
    </submittedName>
</protein>
<dbReference type="Pfam" id="PF00550">
    <property type="entry name" value="PP-binding"/>
    <property type="match status" value="1"/>
</dbReference>
<evidence type="ECO:0000256" key="3">
    <source>
        <dbReference type="ARBA" id="ARBA00022679"/>
    </source>
</evidence>
<dbReference type="InterPro" id="IPR036736">
    <property type="entry name" value="ACP-like_sf"/>
</dbReference>
<name>A0ABT4PPN3_9MYCO</name>
<keyword evidence="1" id="KW-0596">Phosphopantetheine</keyword>
<dbReference type="InterPro" id="IPR020806">
    <property type="entry name" value="PKS_PP-bd"/>
</dbReference>
<dbReference type="SUPFAM" id="SSF52151">
    <property type="entry name" value="FabD/lysophospholipase-like"/>
    <property type="match status" value="1"/>
</dbReference>
<dbReference type="InterPro" id="IPR001227">
    <property type="entry name" value="Ac_transferase_dom_sf"/>
</dbReference>